<evidence type="ECO:0000313" key="1">
    <source>
        <dbReference type="EMBL" id="MDR6809158.1"/>
    </source>
</evidence>
<protein>
    <recommendedName>
        <fullName evidence="3">Carboxypeptidase regulatory-like domain-containing protein</fullName>
    </recommendedName>
</protein>
<dbReference type="Gene3D" id="2.60.130.10">
    <property type="entry name" value="Aromatic compound dioxygenase"/>
    <property type="match status" value="1"/>
</dbReference>
<sequence>MAINRAWSFVFVYWVVLNFAACRDKIPDTHTTIQGVVIDQDGRVIKNAGINMYGSEQRGLKQATVFNVTVFTDANGSYKVSQLLPKTTDAIDIRPVSSDSVSLDRYLPYIDLKIDGNYIPITSTYTLPKETWGTTLPLNFKFQKK</sequence>
<dbReference type="SUPFAM" id="SSF49464">
    <property type="entry name" value="Carboxypeptidase regulatory domain-like"/>
    <property type="match status" value="1"/>
</dbReference>
<dbReference type="EMBL" id="JAVDTI010000008">
    <property type="protein sequence ID" value="MDR6809158.1"/>
    <property type="molecule type" value="Genomic_DNA"/>
</dbReference>
<evidence type="ECO:0008006" key="3">
    <source>
        <dbReference type="Google" id="ProtNLM"/>
    </source>
</evidence>
<dbReference type="RefSeq" id="WP_309992190.1">
    <property type="nucleotide sequence ID" value="NZ_JAVDTI010000008.1"/>
</dbReference>
<accession>A0ABU1R6Z3</accession>
<keyword evidence="2" id="KW-1185">Reference proteome</keyword>
<dbReference type="InterPro" id="IPR008969">
    <property type="entry name" value="CarboxyPept-like_regulatory"/>
</dbReference>
<dbReference type="InterPro" id="IPR015889">
    <property type="entry name" value="Intradiol_dOase_core"/>
</dbReference>
<organism evidence="1 2">
    <name type="scientific">Dyadobacter fermentans</name>
    <dbReference type="NCBI Taxonomy" id="94254"/>
    <lineage>
        <taxon>Bacteria</taxon>
        <taxon>Pseudomonadati</taxon>
        <taxon>Bacteroidota</taxon>
        <taxon>Cytophagia</taxon>
        <taxon>Cytophagales</taxon>
        <taxon>Spirosomataceae</taxon>
        <taxon>Dyadobacter</taxon>
    </lineage>
</organism>
<dbReference type="Proteomes" id="UP001264980">
    <property type="component" value="Unassembled WGS sequence"/>
</dbReference>
<reference evidence="1 2" key="1">
    <citation type="submission" date="2023-07" db="EMBL/GenBank/DDBJ databases">
        <title>Sorghum-associated microbial communities from plants grown in Nebraska, USA.</title>
        <authorList>
            <person name="Schachtman D."/>
        </authorList>
    </citation>
    <scope>NUCLEOTIDE SEQUENCE [LARGE SCALE GENOMIC DNA]</scope>
    <source>
        <strain evidence="1 2">BE57</strain>
    </source>
</reference>
<name>A0ABU1R6Z3_9BACT</name>
<comment type="caution">
    <text evidence="1">The sequence shown here is derived from an EMBL/GenBank/DDBJ whole genome shotgun (WGS) entry which is preliminary data.</text>
</comment>
<evidence type="ECO:0000313" key="2">
    <source>
        <dbReference type="Proteomes" id="UP001264980"/>
    </source>
</evidence>
<gene>
    <name evidence="1" type="ORF">J2W84_006223</name>
</gene>
<proteinExistence type="predicted"/>